<accession>A0A372NZQ6</accession>
<protein>
    <submittedName>
        <fullName evidence="5">Glycosyltransferase family 61 protein</fullName>
    </submittedName>
</protein>
<keyword evidence="6" id="KW-1185">Reference proteome</keyword>
<comment type="caution">
    <text evidence="5">The sequence shown here is derived from an EMBL/GenBank/DDBJ whole genome shotgun (WGS) entry which is preliminary data.</text>
</comment>
<dbReference type="InterPro" id="IPR049625">
    <property type="entry name" value="Glyco_transf_61_cat"/>
</dbReference>
<dbReference type="InterPro" id="IPR007657">
    <property type="entry name" value="Glycosyltransferase_61"/>
</dbReference>
<evidence type="ECO:0000259" key="4">
    <source>
        <dbReference type="Pfam" id="PF04577"/>
    </source>
</evidence>
<evidence type="ECO:0000313" key="6">
    <source>
        <dbReference type="Proteomes" id="UP000264217"/>
    </source>
</evidence>
<dbReference type="RefSeq" id="WP_117391150.1">
    <property type="nucleotide sequence ID" value="NZ_QWDC01000001.1"/>
</dbReference>
<name>A0A372NZQ6_9SPHI</name>
<reference evidence="5 6" key="1">
    <citation type="submission" date="2018-08" db="EMBL/GenBank/DDBJ databases">
        <title>Mucilaginibacter sp. MYSH2.</title>
        <authorList>
            <person name="Seo T."/>
        </authorList>
    </citation>
    <scope>NUCLEOTIDE SEQUENCE [LARGE SCALE GENOMIC DNA]</scope>
    <source>
        <strain evidence="5 6">MYSH2</strain>
    </source>
</reference>
<proteinExistence type="predicted"/>
<keyword evidence="2 5" id="KW-0808">Transferase</keyword>
<feature type="domain" description="Glycosyltransferase 61 catalytic" evidence="4">
    <location>
        <begin position="111"/>
        <end position="281"/>
    </location>
</feature>
<organism evidence="5 6">
    <name type="scientific">Mucilaginibacter conchicola</name>
    <dbReference type="NCBI Taxonomy" id="2303333"/>
    <lineage>
        <taxon>Bacteria</taxon>
        <taxon>Pseudomonadati</taxon>
        <taxon>Bacteroidota</taxon>
        <taxon>Sphingobacteriia</taxon>
        <taxon>Sphingobacteriales</taxon>
        <taxon>Sphingobacteriaceae</taxon>
        <taxon>Mucilaginibacter</taxon>
    </lineage>
</organism>
<gene>
    <name evidence="5" type="ORF">D0C36_08810</name>
</gene>
<dbReference type="EMBL" id="QWDC01000001">
    <property type="protein sequence ID" value="RFZ95600.1"/>
    <property type="molecule type" value="Genomic_DNA"/>
</dbReference>
<dbReference type="AlphaFoldDB" id="A0A372NZQ6"/>
<evidence type="ECO:0000256" key="1">
    <source>
        <dbReference type="ARBA" id="ARBA00022676"/>
    </source>
</evidence>
<dbReference type="PANTHER" id="PTHR20961">
    <property type="entry name" value="GLYCOSYLTRANSFERASE"/>
    <property type="match status" value="1"/>
</dbReference>
<evidence type="ECO:0000256" key="3">
    <source>
        <dbReference type="ARBA" id="ARBA00023180"/>
    </source>
</evidence>
<keyword evidence="1" id="KW-0328">Glycosyltransferase</keyword>
<evidence type="ECO:0000313" key="5">
    <source>
        <dbReference type="EMBL" id="RFZ95600.1"/>
    </source>
</evidence>
<dbReference type="Proteomes" id="UP000264217">
    <property type="component" value="Unassembled WGS sequence"/>
</dbReference>
<keyword evidence="3" id="KW-0325">Glycoprotein</keyword>
<dbReference type="OrthoDB" id="1156086at2"/>
<dbReference type="GO" id="GO:0016757">
    <property type="term" value="F:glycosyltransferase activity"/>
    <property type="evidence" value="ECO:0007669"/>
    <property type="project" value="UniProtKB-KW"/>
</dbReference>
<sequence>MTKSTLCYNSEEIKRATPSNYLDGELDFCRDEFSYQTNQITITNYKNCYVTFRGHLYNNNYSLVKRSLIAKQFDNSGFVNYVRKIVLGKKRLLTAGKTYLLCFDEWSGNHYHWINDFLTRLCVIADQLHNYTLLLPDVAYIKNIGVLLLPYFNLQPNQIEWIKPNEVLKVANLNFVSHPVITGKTHDRLAYALKKRFVPPPDCSVDKKRRIYISRSKSSQRFVLNEDEVISLLKRFDFEIIHYEDLNIHEQIKLTCQANMLVSIHGAGLANAIFMSDDSAVLEFRRDNKYINQCYWHLSSALHLKYYYLFGEPDSDIAIEGHGCNLTIPLDKLQLTIEKMISDLSDK</sequence>
<evidence type="ECO:0000256" key="2">
    <source>
        <dbReference type="ARBA" id="ARBA00022679"/>
    </source>
</evidence>
<dbReference type="Pfam" id="PF04577">
    <property type="entry name" value="Glyco_transf_61"/>
    <property type="match status" value="1"/>
</dbReference>